<evidence type="ECO:0000313" key="3">
    <source>
        <dbReference type="Proteomes" id="UP000265768"/>
    </source>
</evidence>
<keyword evidence="3" id="KW-1185">Reference proteome</keyword>
<organism evidence="2 3">
    <name type="scientific">Bailinhaonella thermotolerans</name>
    <dbReference type="NCBI Taxonomy" id="1070861"/>
    <lineage>
        <taxon>Bacteria</taxon>
        <taxon>Bacillati</taxon>
        <taxon>Actinomycetota</taxon>
        <taxon>Actinomycetes</taxon>
        <taxon>Streptosporangiales</taxon>
        <taxon>Streptosporangiaceae</taxon>
        <taxon>Bailinhaonella</taxon>
    </lineage>
</organism>
<dbReference type="AlphaFoldDB" id="A0A3A4AFS0"/>
<evidence type="ECO:0000313" key="2">
    <source>
        <dbReference type="EMBL" id="RJL24483.1"/>
    </source>
</evidence>
<dbReference type="EMBL" id="QZEY01000015">
    <property type="protein sequence ID" value="RJL24483.1"/>
    <property type="molecule type" value="Genomic_DNA"/>
</dbReference>
<proteinExistence type="predicted"/>
<name>A0A3A4AFS0_9ACTN</name>
<comment type="caution">
    <text evidence="2">The sequence shown here is derived from an EMBL/GenBank/DDBJ whole genome shotgun (WGS) entry which is preliminary data.</text>
</comment>
<dbReference type="Proteomes" id="UP000265768">
    <property type="component" value="Unassembled WGS sequence"/>
</dbReference>
<evidence type="ECO:0000256" key="1">
    <source>
        <dbReference type="SAM" id="Phobius"/>
    </source>
</evidence>
<dbReference type="RefSeq" id="WP_119929859.1">
    <property type="nucleotide sequence ID" value="NZ_QZEY01000015.1"/>
</dbReference>
<keyword evidence="1" id="KW-0472">Membrane</keyword>
<accession>A0A3A4AFS0</accession>
<feature type="transmembrane region" description="Helical" evidence="1">
    <location>
        <begin position="18"/>
        <end position="35"/>
    </location>
</feature>
<sequence length="162" mass="17500">MATTATGPLDVKIRWKPLAAAMAVAVTLAAAFYVTHVRSLPLLVDDDARRAITTADRLQLVIQELDQSTTPATEVEYLVLAPPAPALRTQQAAMTQAAWTVEGATALSPDRRITATLHPLPAFLSQWPAPTPHPHSKAAAKIRRQIKNPTPLILITLRPTLP</sequence>
<protein>
    <submittedName>
        <fullName evidence="2">Uncharacterized protein</fullName>
    </submittedName>
</protein>
<gene>
    <name evidence="2" type="ORF">D5H75_29640</name>
</gene>
<reference evidence="2 3" key="1">
    <citation type="submission" date="2018-09" db="EMBL/GenBank/DDBJ databases">
        <title>YIM 75507 draft genome.</title>
        <authorList>
            <person name="Tang S."/>
            <person name="Feng Y."/>
        </authorList>
    </citation>
    <scope>NUCLEOTIDE SEQUENCE [LARGE SCALE GENOMIC DNA]</scope>
    <source>
        <strain evidence="2 3">YIM 75507</strain>
    </source>
</reference>
<keyword evidence="1" id="KW-1133">Transmembrane helix</keyword>
<keyword evidence="1" id="KW-0812">Transmembrane</keyword>